<comment type="caution">
    <text evidence="2">The sequence shown here is derived from an EMBL/GenBank/DDBJ whole genome shotgun (WGS) entry which is preliminary data.</text>
</comment>
<reference evidence="2 3" key="1">
    <citation type="journal article" date="2016" name="Front. Microbiol.">
        <title>Comprehensive Phylogenetic Analysis of Bovine Non-aureus Staphylococci Species Based on Whole-Genome Sequencing.</title>
        <authorList>
            <person name="Naushad S."/>
            <person name="Barkema H.W."/>
            <person name="Luby C."/>
            <person name="Condas L.A."/>
            <person name="Nobrega D.B."/>
            <person name="Carson D.A."/>
            <person name="De Buck J."/>
        </authorList>
    </citation>
    <scope>NUCLEOTIDE SEQUENCE [LARGE SCALE GENOMIC DNA]</scope>
    <source>
        <strain evidence="2 3">SNUC 2204</strain>
    </source>
</reference>
<sequence>MRNREVIKSAILIILVLVSVFMTYRVWTFTPELTDLETDVNTDTPSIGPKISKPIDSVIMPFRMINRNGTDVKGTSNVKDIKRITDQMLSKEVKKVDILSSESVVELEDLSERYTILDFPDSVPSEMYLNQVLGMNMSYYPKVNFDRILVDTKSTNEAVVYLLSEDKRKAVKLQTTMKSHKFDQINKAAASDLKPYTGIITNETTTNEINQIYAPETADNMNIYRYVSNKISVADLNDVILGESVIARSNEDNISTYNNNTGISTVNEEKQTYRYTNLSEDENRQKDISKSITNTFKFINEHAGYTDEFRLFDTDQKTGKIDYQMFLNNYPVFNDDKLSSIEAVWGRDTINEYNRGLITTGVAVPSKKEADELPSSEEVRYGLASNAQIDFNKVTNMAIGYDLSIPNNEIDNLQDTIEFTPKWYIKYDGEWKRYENGGLT</sequence>
<dbReference type="InterPro" id="IPR042274">
    <property type="entry name" value="YycH/YycI_2"/>
</dbReference>
<dbReference type="Proteomes" id="UP000241209">
    <property type="component" value="Unassembled WGS sequence"/>
</dbReference>
<dbReference type="OrthoDB" id="2382185at2"/>
<gene>
    <name evidence="2" type="ORF">BU072_00570</name>
</gene>
<feature type="domain" description="Regulatory protein YycH" evidence="1">
    <location>
        <begin position="5"/>
        <end position="432"/>
    </location>
</feature>
<dbReference type="AlphaFoldDB" id="A0A2T4PX66"/>
<evidence type="ECO:0000313" key="2">
    <source>
        <dbReference type="EMBL" id="PTI31127.1"/>
    </source>
</evidence>
<dbReference type="CDD" id="cd15787">
    <property type="entry name" value="YycH_N"/>
    <property type="match status" value="1"/>
</dbReference>
<dbReference type="InterPro" id="IPR009996">
    <property type="entry name" value="YycH"/>
</dbReference>
<evidence type="ECO:0000259" key="1">
    <source>
        <dbReference type="Pfam" id="PF07435"/>
    </source>
</evidence>
<dbReference type="Gene3D" id="3.10.450.310">
    <property type="match status" value="1"/>
</dbReference>
<dbReference type="RefSeq" id="WP_107556494.1">
    <property type="nucleotide sequence ID" value="NZ_CAURAE010000002.1"/>
</dbReference>
<dbReference type="Pfam" id="PF07435">
    <property type="entry name" value="YycH"/>
    <property type="match status" value="1"/>
</dbReference>
<dbReference type="STRING" id="1167632.GCA_000286335_00670"/>
<proteinExistence type="predicted"/>
<name>A0A2T4PX66_9STAP</name>
<dbReference type="EMBL" id="PZFK01000001">
    <property type="protein sequence ID" value="PTI31127.1"/>
    <property type="molecule type" value="Genomic_DNA"/>
</dbReference>
<organism evidence="2 3">
    <name type="scientific">Mammaliicoccus vitulinus</name>
    <dbReference type="NCBI Taxonomy" id="71237"/>
    <lineage>
        <taxon>Bacteria</taxon>
        <taxon>Bacillati</taxon>
        <taxon>Bacillota</taxon>
        <taxon>Bacilli</taxon>
        <taxon>Bacillales</taxon>
        <taxon>Staphylococcaceae</taxon>
        <taxon>Mammaliicoccus</taxon>
    </lineage>
</organism>
<evidence type="ECO:0000313" key="3">
    <source>
        <dbReference type="Proteomes" id="UP000241209"/>
    </source>
</evidence>
<accession>A0A2T4PX66</accession>
<protein>
    <recommendedName>
        <fullName evidence="1">Regulatory protein YycH domain-containing protein</fullName>
    </recommendedName>
</protein>
<dbReference type="Gene3D" id="3.30.310.160">
    <property type="entry name" value="YycH protein, domain 2"/>
    <property type="match status" value="1"/>
</dbReference>